<proteinExistence type="predicted"/>
<sequence length="161" mass="16394">MPTAAVASPALSVASQPSSPSRAGHFAPYPGGVSPQTESSNISAGGCTYRQAVDDPHLSGGETSVHGWWIKVSGSCPDKSDVSVNLQGYFCDSFSCYWVTVGSGSGRYYPGGGSGQRATGRKACSNSSTVGWRGVVDVDLPGIIDPSGTTTGTIQNLACSP</sequence>
<evidence type="ECO:0000313" key="2">
    <source>
        <dbReference type="EMBL" id="GIJ18688.1"/>
    </source>
</evidence>
<feature type="compositionally biased region" description="Polar residues" evidence="1">
    <location>
        <begin position="34"/>
        <end position="43"/>
    </location>
</feature>
<keyword evidence="3" id="KW-1185">Reference proteome</keyword>
<gene>
    <name evidence="2" type="ORF">Vgi01_53720</name>
</gene>
<reference evidence="2 3" key="1">
    <citation type="submission" date="2021-01" db="EMBL/GenBank/DDBJ databases">
        <title>Whole genome shotgun sequence of Verrucosispora gifhornensis NBRC 16317.</title>
        <authorList>
            <person name="Komaki H."/>
            <person name="Tamura T."/>
        </authorList>
    </citation>
    <scope>NUCLEOTIDE SEQUENCE [LARGE SCALE GENOMIC DNA]</scope>
    <source>
        <strain evidence="2 3">NBRC 16317</strain>
    </source>
</reference>
<name>A0ABQ4ILA9_9ACTN</name>
<protein>
    <recommendedName>
        <fullName evidence="4">Secreted protein</fullName>
    </recommendedName>
</protein>
<feature type="compositionally biased region" description="Low complexity" evidence="1">
    <location>
        <begin position="1"/>
        <end position="23"/>
    </location>
</feature>
<evidence type="ECO:0008006" key="4">
    <source>
        <dbReference type="Google" id="ProtNLM"/>
    </source>
</evidence>
<evidence type="ECO:0000313" key="3">
    <source>
        <dbReference type="Proteomes" id="UP000647860"/>
    </source>
</evidence>
<dbReference type="Proteomes" id="UP000647860">
    <property type="component" value="Unassembled WGS sequence"/>
</dbReference>
<accession>A0ABQ4ILA9</accession>
<comment type="caution">
    <text evidence="2">The sequence shown here is derived from an EMBL/GenBank/DDBJ whole genome shotgun (WGS) entry which is preliminary data.</text>
</comment>
<evidence type="ECO:0000256" key="1">
    <source>
        <dbReference type="SAM" id="MobiDB-lite"/>
    </source>
</evidence>
<feature type="region of interest" description="Disordered" evidence="1">
    <location>
        <begin position="1"/>
        <end position="44"/>
    </location>
</feature>
<dbReference type="EMBL" id="BOPA01000047">
    <property type="protein sequence ID" value="GIJ18688.1"/>
    <property type="molecule type" value="Genomic_DNA"/>
</dbReference>
<organism evidence="2 3">
    <name type="scientific">Micromonospora gifhornensis</name>
    <dbReference type="NCBI Taxonomy" id="84594"/>
    <lineage>
        <taxon>Bacteria</taxon>
        <taxon>Bacillati</taxon>
        <taxon>Actinomycetota</taxon>
        <taxon>Actinomycetes</taxon>
        <taxon>Micromonosporales</taxon>
        <taxon>Micromonosporaceae</taxon>
        <taxon>Micromonospora</taxon>
    </lineage>
</organism>